<gene>
    <name evidence="1" type="ORF">TGP89_310173</name>
</gene>
<evidence type="ECO:0000313" key="1">
    <source>
        <dbReference type="EMBL" id="KFG40797.1"/>
    </source>
</evidence>
<proteinExistence type="predicted"/>
<dbReference type="Proteomes" id="UP000028828">
    <property type="component" value="Unassembled WGS sequence"/>
</dbReference>
<dbReference type="OrthoDB" id="10418838at2759"/>
<protein>
    <submittedName>
        <fullName evidence="1">Uncharacterized protein</fullName>
    </submittedName>
</protein>
<sequence>MFAQKICQHPALTDREEGARRHTGGARWCSASFANITFADMSANSRRIATLVPDADLTQKPCVEWLSGPHHACTLPRYVSAADAHAGGTAVNLWHADFSDTHTGTATQKTCCYKRPLFWTANVSATLRGLAAAYVKQ</sequence>
<dbReference type="EMBL" id="AEYI02001161">
    <property type="protein sequence ID" value="KFG40797.1"/>
    <property type="molecule type" value="Genomic_DNA"/>
</dbReference>
<reference evidence="1 2" key="1">
    <citation type="submission" date="2014-03" db="EMBL/GenBank/DDBJ databases">
        <authorList>
            <person name="Sibley D."/>
            <person name="Venepally P."/>
            <person name="Karamycheva S."/>
            <person name="Hadjithomas M."/>
            <person name="Khan A."/>
            <person name="Brunk B."/>
            <person name="Roos D."/>
            <person name="Caler E."/>
            <person name="Lorenzi H."/>
        </authorList>
    </citation>
    <scope>NUCLEOTIDE SEQUENCE [LARGE SCALE GENOMIC DNA]</scope>
    <source>
        <strain evidence="2">p89</strain>
    </source>
</reference>
<name>A0A086K8S9_TOXGO</name>
<organism evidence="1 2">
    <name type="scientific">Toxoplasma gondii p89</name>
    <dbReference type="NCBI Taxonomy" id="943119"/>
    <lineage>
        <taxon>Eukaryota</taxon>
        <taxon>Sar</taxon>
        <taxon>Alveolata</taxon>
        <taxon>Apicomplexa</taxon>
        <taxon>Conoidasida</taxon>
        <taxon>Coccidia</taxon>
        <taxon>Eucoccidiorida</taxon>
        <taxon>Eimeriorina</taxon>
        <taxon>Sarcocystidae</taxon>
        <taxon>Toxoplasma</taxon>
    </lineage>
</organism>
<comment type="caution">
    <text evidence="1">The sequence shown here is derived from an EMBL/GenBank/DDBJ whole genome shotgun (WGS) entry which is preliminary data.</text>
</comment>
<dbReference type="AlphaFoldDB" id="A0A086K8S9"/>
<accession>A0A086K8S9</accession>
<dbReference type="VEuPathDB" id="ToxoDB:TGP89_310173"/>
<evidence type="ECO:0000313" key="2">
    <source>
        <dbReference type="Proteomes" id="UP000028828"/>
    </source>
</evidence>